<dbReference type="InterPro" id="IPR013783">
    <property type="entry name" value="Ig-like_fold"/>
</dbReference>
<dbReference type="PANTHER" id="PTHR24123">
    <property type="entry name" value="ANKYRIN REPEAT-CONTAINING"/>
    <property type="match status" value="1"/>
</dbReference>
<accession>A0A6H5I586</accession>
<proteinExistence type="predicted"/>
<feature type="domain" description="Rel homology dimerisation" evidence="5">
    <location>
        <begin position="560"/>
        <end position="603"/>
    </location>
</feature>
<evidence type="ECO:0000256" key="4">
    <source>
        <dbReference type="SAM" id="MobiDB-lite"/>
    </source>
</evidence>
<evidence type="ECO:0000259" key="5">
    <source>
        <dbReference type="Pfam" id="PF16179"/>
    </source>
</evidence>
<dbReference type="Proteomes" id="UP000479190">
    <property type="component" value="Unassembled WGS sequence"/>
</dbReference>
<dbReference type="OrthoDB" id="7881762at2759"/>
<evidence type="ECO:0000313" key="6">
    <source>
        <dbReference type="EMBL" id="CAB0031727.1"/>
    </source>
</evidence>
<keyword evidence="2 3" id="KW-0040">ANK repeat</keyword>
<dbReference type="SMART" id="SM00248">
    <property type="entry name" value="ANK"/>
    <property type="match status" value="5"/>
</dbReference>
<feature type="repeat" description="ANK" evidence="3">
    <location>
        <begin position="168"/>
        <end position="200"/>
    </location>
</feature>
<evidence type="ECO:0000256" key="3">
    <source>
        <dbReference type="PROSITE-ProRule" id="PRU00023"/>
    </source>
</evidence>
<evidence type="ECO:0000256" key="2">
    <source>
        <dbReference type="ARBA" id="ARBA00023043"/>
    </source>
</evidence>
<dbReference type="Pfam" id="PF16179">
    <property type="entry name" value="RHD_dimer"/>
    <property type="match status" value="1"/>
</dbReference>
<dbReference type="EMBL" id="CADCXV010000651">
    <property type="protein sequence ID" value="CAB0031727.1"/>
    <property type="molecule type" value="Genomic_DNA"/>
</dbReference>
<feature type="repeat" description="ANK" evidence="3">
    <location>
        <begin position="241"/>
        <end position="273"/>
    </location>
</feature>
<evidence type="ECO:0000313" key="7">
    <source>
        <dbReference type="Proteomes" id="UP000479190"/>
    </source>
</evidence>
<dbReference type="PROSITE" id="PS50088">
    <property type="entry name" value="ANK_REPEAT"/>
    <property type="match status" value="2"/>
</dbReference>
<dbReference type="InterPro" id="IPR014756">
    <property type="entry name" value="Ig_E-set"/>
</dbReference>
<organism evidence="6 7">
    <name type="scientific">Trichogramma brassicae</name>
    <dbReference type="NCBI Taxonomy" id="86971"/>
    <lineage>
        <taxon>Eukaryota</taxon>
        <taxon>Metazoa</taxon>
        <taxon>Ecdysozoa</taxon>
        <taxon>Arthropoda</taxon>
        <taxon>Hexapoda</taxon>
        <taxon>Insecta</taxon>
        <taxon>Pterygota</taxon>
        <taxon>Neoptera</taxon>
        <taxon>Endopterygota</taxon>
        <taxon>Hymenoptera</taxon>
        <taxon>Apocrita</taxon>
        <taxon>Proctotrupomorpha</taxon>
        <taxon>Chalcidoidea</taxon>
        <taxon>Trichogrammatidae</taxon>
        <taxon>Trichogramma</taxon>
    </lineage>
</organism>
<dbReference type="Gene3D" id="2.60.40.10">
    <property type="entry name" value="Immunoglobulins"/>
    <property type="match status" value="1"/>
</dbReference>
<dbReference type="AlphaFoldDB" id="A0A6H5I586"/>
<dbReference type="Gene3D" id="1.25.40.20">
    <property type="entry name" value="Ankyrin repeat-containing domain"/>
    <property type="match status" value="1"/>
</dbReference>
<name>A0A6H5I586_9HYME</name>
<dbReference type="SUPFAM" id="SSF48403">
    <property type="entry name" value="Ankyrin repeat"/>
    <property type="match status" value="1"/>
</dbReference>
<dbReference type="InterPro" id="IPR036770">
    <property type="entry name" value="Ankyrin_rpt-contain_sf"/>
</dbReference>
<keyword evidence="1" id="KW-0677">Repeat</keyword>
<dbReference type="InterPro" id="IPR002110">
    <property type="entry name" value="Ankyrin_rpt"/>
</dbReference>
<dbReference type="Pfam" id="PF12796">
    <property type="entry name" value="Ank_2"/>
    <property type="match status" value="1"/>
</dbReference>
<evidence type="ECO:0000256" key="1">
    <source>
        <dbReference type="ARBA" id="ARBA00022737"/>
    </source>
</evidence>
<keyword evidence="7" id="KW-1185">Reference proteome</keyword>
<dbReference type="InterPro" id="IPR051165">
    <property type="entry name" value="Multifunctional_ANK_Repeat"/>
</dbReference>
<protein>
    <recommendedName>
        <fullName evidence="5">Rel homology dimerisation domain-containing protein</fullName>
    </recommendedName>
</protein>
<dbReference type="PROSITE" id="PS50297">
    <property type="entry name" value="ANK_REP_REGION"/>
    <property type="match status" value="2"/>
</dbReference>
<dbReference type="InterPro" id="IPR032397">
    <property type="entry name" value="RHD_dimer"/>
</dbReference>
<dbReference type="SUPFAM" id="SSF81296">
    <property type="entry name" value="E set domains"/>
    <property type="match status" value="1"/>
</dbReference>
<sequence>MNFFKTRLKLAKLKSLRKKFNLEREDERGKFLRKLEPIIDGWFARLPDLRDIFSKEEIESLLSTSANHSCAGRRFILFVVRTGYKDEPEVDDDGKPLLHRTTPLLRADDYNIVDFYRLLFEIYDRYDVNYTDESGCTHFHIAVKYKCNHVVEKFLELGQDPNVRVRKTGDLPLHLALSQDDIEMVKLLLRNGADPNLSNYAGSTLHLICNKHSLNMNLLNILIELSHDKYLPLRVYTADRLGNKPLHLAIECQNKEMIEWLLRNGANPNFTNNDGLTPLHVICMKSDYNNDLAEIFFNVNKEVNRVVKVDKRDNKDRTALQLAVANFLPQRVSMLLDHGADLFRFVFPGASYFGEIFEKWLRVDTYKLRLSSGALAVVESLEDRGYQLNHRDAMMIMKFFDNYELFEKSAKLDESWYKDKEFLSEAKKITIRDNDLDLSLYDLVRLPPEEEENLLTSADYLNFWYKNKLWELTYEPMVACQLHLSEKMARGFFRRWALDPFLRLTRRRIPILCCEIILKNLKNEDLFNICLAAEIQRNIDLKRLRDFIKTLVDVLLVIKVGISFRTPAYHDPMIDRTVHAYVQLRRPSDGMTSESIQFNFLPSGRPGNLYSLRRALARKSFNNDIVSDDVTFNNNINVNRYLMDINLESKVRLSPLRPSQKCTLENRASQTSCTNLNNENTIVPDFNKAQNEWLDCNDVNRWVEQSQEAIVKLPCADELETASLSNSAADQCLDELLSQVVELDKIYEDTQAKLMNDQHEAMEIQSDVRDDQTYTSLQLAMKNPLWVNQEAAPSQEPFNKEQTPPTPPLPRRDVENKVPPLPPKRIRKTPSMPVLTNQMFYAPNKTLPSSPKLVTKPGLFSKLFSRKPKKDASYPNNGLTGIANNTIRCESMPPVRAMARLDGDETPPYGAELTDVEHYALYTAMAPRATDSEFDEMSFYYSPVEGGKILLEAKQTG</sequence>
<dbReference type="PANTHER" id="PTHR24123:SF33">
    <property type="entry name" value="PROTEIN HOS4"/>
    <property type="match status" value="1"/>
</dbReference>
<feature type="region of interest" description="Disordered" evidence="4">
    <location>
        <begin position="792"/>
        <end position="829"/>
    </location>
</feature>
<reference evidence="6 7" key="1">
    <citation type="submission" date="2020-02" db="EMBL/GenBank/DDBJ databases">
        <authorList>
            <person name="Ferguson B K."/>
        </authorList>
    </citation>
    <scope>NUCLEOTIDE SEQUENCE [LARGE SCALE GENOMIC DNA]</scope>
</reference>
<gene>
    <name evidence="6" type="ORF">TBRA_LOCUS3692</name>
</gene>